<protein>
    <recommendedName>
        <fullName evidence="6 19">UDP-N-acetylmuramate--L-alanine ligase</fullName>
        <ecNumber evidence="5 19">6.3.2.8</ecNumber>
    </recommendedName>
    <alternativeName>
        <fullName evidence="18 19">UDP-N-acetylmuramoyl-L-alanine synthetase</fullName>
    </alternativeName>
</protein>
<evidence type="ECO:0000259" key="22">
    <source>
        <dbReference type="Pfam" id="PF02875"/>
    </source>
</evidence>
<dbReference type="GO" id="GO:0005524">
    <property type="term" value="F:ATP binding"/>
    <property type="evidence" value="ECO:0007669"/>
    <property type="project" value="UniProtKB-UniRule"/>
</dbReference>
<dbReference type="InterPro" id="IPR036615">
    <property type="entry name" value="Mur_ligase_C_dom_sf"/>
</dbReference>
<dbReference type="SUPFAM" id="SSF51984">
    <property type="entry name" value="MurCD N-terminal domain"/>
    <property type="match status" value="1"/>
</dbReference>
<dbReference type="InterPro" id="IPR005758">
    <property type="entry name" value="UDP-N-AcMur_Ala_ligase_MurC"/>
</dbReference>
<evidence type="ECO:0000259" key="21">
    <source>
        <dbReference type="Pfam" id="PF01225"/>
    </source>
</evidence>
<evidence type="ECO:0000256" key="6">
    <source>
        <dbReference type="ARBA" id="ARBA00021749"/>
    </source>
</evidence>
<evidence type="ECO:0000313" key="25">
    <source>
        <dbReference type="Proteomes" id="UP000182598"/>
    </source>
</evidence>
<dbReference type="GO" id="GO:0008360">
    <property type="term" value="P:regulation of cell shape"/>
    <property type="evidence" value="ECO:0007669"/>
    <property type="project" value="UniProtKB-KW"/>
</dbReference>
<dbReference type="InterPro" id="IPR050061">
    <property type="entry name" value="MurCDEF_pg_biosynth"/>
</dbReference>
<evidence type="ECO:0000256" key="12">
    <source>
        <dbReference type="ARBA" id="ARBA00022960"/>
    </source>
</evidence>
<keyword evidence="7 19" id="KW-0963">Cytoplasm</keyword>
<feature type="domain" description="Mur ligase N-terminal catalytic" evidence="21">
    <location>
        <begin position="22"/>
        <end position="121"/>
    </location>
</feature>
<dbReference type="Pfam" id="PF02875">
    <property type="entry name" value="Mur_ligase_C"/>
    <property type="match status" value="1"/>
</dbReference>
<gene>
    <name evidence="19" type="primary">murC</name>
    <name evidence="24" type="ORF">Ga0061064_1632</name>
</gene>
<dbReference type="RefSeq" id="WP_055439289.1">
    <property type="nucleotide sequence ID" value="NZ_CYHB01000004.1"/>
</dbReference>
<dbReference type="SUPFAM" id="SSF53623">
    <property type="entry name" value="MurD-like peptide ligases, catalytic domain"/>
    <property type="match status" value="1"/>
</dbReference>
<dbReference type="GO" id="GO:0005737">
    <property type="term" value="C:cytoplasm"/>
    <property type="evidence" value="ECO:0007669"/>
    <property type="project" value="UniProtKB-SubCell"/>
</dbReference>
<dbReference type="InterPro" id="IPR013221">
    <property type="entry name" value="Mur_ligase_cen"/>
</dbReference>
<dbReference type="Gene3D" id="3.40.1190.10">
    <property type="entry name" value="Mur-like, catalytic domain"/>
    <property type="match status" value="1"/>
</dbReference>
<keyword evidence="8 19" id="KW-0436">Ligase</keyword>
<keyword evidence="20" id="KW-1133">Transmembrane helix</keyword>
<feature type="domain" description="Mur ligase C-terminal" evidence="22">
    <location>
        <begin position="342"/>
        <end position="466"/>
    </location>
</feature>
<dbReference type="GO" id="GO:0008763">
    <property type="term" value="F:UDP-N-acetylmuramate-L-alanine ligase activity"/>
    <property type="evidence" value="ECO:0007669"/>
    <property type="project" value="UniProtKB-UniRule"/>
</dbReference>
<keyword evidence="10 19" id="KW-0547">Nucleotide-binding</keyword>
<comment type="similarity">
    <text evidence="4 19">Belongs to the MurCDEF family.</text>
</comment>
<proteinExistence type="inferred from homology"/>
<dbReference type="PANTHER" id="PTHR43445">
    <property type="entry name" value="UDP-N-ACETYLMURAMATE--L-ALANINE LIGASE-RELATED"/>
    <property type="match status" value="1"/>
</dbReference>
<evidence type="ECO:0000256" key="2">
    <source>
        <dbReference type="ARBA" id="ARBA00004496"/>
    </source>
</evidence>
<comment type="pathway">
    <text evidence="17">Glycan biosynthesis.</text>
</comment>
<feature type="domain" description="Mur ligase central" evidence="23">
    <location>
        <begin position="125"/>
        <end position="305"/>
    </location>
</feature>
<comment type="pathway">
    <text evidence="3 19">Cell wall biogenesis; peptidoglycan biosynthesis.</text>
</comment>
<evidence type="ECO:0000256" key="18">
    <source>
        <dbReference type="ARBA" id="ARBA00079022"/>
    </source>
</evidence>
<dbReference type="OrthoDB" id="9804126at2"/>
<keyword evidence="9 19" id="KW-0132">Cell division</keyword>
<dbReference type="AlphaFoldDB" id="A0A0K6H753"/>
<keyword evidence="13 19" id="KW-0573">Peptidoglycan synthesis</keyword>
<feature type="transmembrane region" description="Helical" evidence="20">
    <location>
        <begin position="21"/>
        <end position="41"/>
    </location>
</feature>
<dbReference type="GO" id="GO:0051301">
    <property type="term" value="P:cell division"/>
    <property type="evidence" value="ECO:0007669"/>
    <property type="project" value="UniProtKB-KW"/>
</dbReference>
<evidence type="ECO:0000256" key="1">
    <source>
        <dbReference type="ARBA" id="ARBA00003921"/>
    </source>
</evidence>
<evidence type="ECO:0000256" key="4">
    <source>
        <dbReference type="ARBA" id="ARBA00010416"/>
    </source>
</evidence>
<name>A0A0K6H753_9GAMM</name>
<dbReference type="FunFam" id="3.40.1190.10:FF:000001">
    <property type="entry name" value="UDP-N-acetylmuramate--L-alanine ligase"/>
    <property type="match status" value="1"/>
</dbReference>
<evidence type="ECO:0000256" key="5">
    <source>
        <dbReference type="ARBA" id="ARBA00012211"/>
    </source>
</evidence>
<evidence type="ECO:0000256" key="14">
    <source>
        <dbReference type="ARBA" id="ARBA00023306"/>
    </source>
</evidence>
<evidence type="ECO:0000256" key="17">
    <source>
        <dbReference type="ARBA" id="ARBA00060592"/>
    </source>
</evidence>
<evidence type="ECO:0000313" key="24">
    <source>
        <dbReference type="EMBL" id="CUA86831.1"/>
    </source>
</evidence>
<dbReference type="GO" id="GO:0009252">
    <property type="term" value="P:peptidoglycan biosynthetic process"/>
    <property type="evidence" value="ECO:0007669"/>
    <property type="project" value="UniProtKB-UniRule"/>
</dbReference>
<dbReference type="InterPro" id="IPR004101">
    <property type="entry name" value="Mur_ligase_C"/>
</dbReference>
<evidence type="ECO:0000256" key="20">
    <source>
        <dbReference type="SAM" id="Phobius"/>
    </source>
</evidence>
<sequence>MSEMSRHQYFQGNPPLMRRVSHIHFLGIGGAGMAGIAEVLLNQGYAISGSDMAESANTSRLRELGATVFIGHHAANIKDANVMVVSSAIKADNPEVIAAKEQNVPIVRRAEMLAELMRFRYGIAIAGTHGKTTTTSLIASLFAADERDPTFVIGGLLKGAGANARLGTSKYLIAEADESDASFLHLQPMVSVVTNIEADHMDTYEGDFNKLLDTYLEFLHNLPFYGLAVMCVDDPVVRDLIPRVGRQVVTYGFHEDADVRADNYRQQGGKSTFTVYRNGHKPREVTVNLPGKHNVLNALAAIAVASDESLNDDAIFAALEQFGGIGRRFEHLGVFAREHDGKQGDVLLVDDYGHHPSEVAATIAAARAGWPERRIVMAFQPHRYSRTRDLFDDFAAVLSEVDVLLLLDVYSAGEAPVTGADSRALARAIRLRGKIEPIYVGDRSELYTVLADALRPNDLMLAQGAGNITTIARDLVATELAPTALREKAKSLEGEQSS</sequence>
<feature type="binding site" evidence="19">
    <location>
        <begin position="127"/>
        <end position="133"/>
    </location>
    <ligand>
        <name>ATP</name>
        <dbReference type="ChEBI" id="CHEBI:30616"/>
    </ligand>
</feature>
<keyword evidence="20" id="KW-0472">Membrane</keyword>
<evidence type="ECO:0000256" key="15">
    <source>
        <dbReference type="ARBA" id="ARBA00023316"/>
    </source>
</evidence>
<dbReference type="EMBL" id="CYHB01000004">
    <property type="protein sequence ID" value="CUA86831.1"/>
    <property type="molecule type" value="Genomic_DNA"/>
</dbReference>
<dbReference type="PANTHER" id="PTHR43445:SF3">
    <property type="entry name" value="UDP-N-ACETYLMURAMATE--L-ALANINE LIGASE"/>
    <property type="match status" value="1"/>
</dbReference>
<dbReference type="InterPro" id="IPR036565">
    <property type="entry name" value="Mur-like_cat_sf"/>
</dbReference>
<dbReference type="Proteomes" id="UP000182598">
    <property type="component" value="Unassembled WGS sequence"/>
</dbReference>
<evidence type="ECO:0000256" key="11">
    <source>
        <dbReference type="ARBA" id="ARBA00022840"/>
    </source>
</evidence>
<dbReference type="InterPro" id="IPR000713">
    <property type="entry name" value="Mur_ligase_N"/>
</dbReference>
<dbReference type="Pfam" id="PF01225">
    <property type="entry name" value="Mur_ligase"/>
    <property type="match status" value="1"/>
</dbReference>
<evidence type="ECO:0000256" key="8">
    <source>
        <dbReference type="ARBA" id="ARBA00022598"/>
    </source>
</evidence>
<reference evidence="25" key="1">
    <citation type="submission" date="2015-08" db="EMBL/GenBank/DDBJ databases">
        <authorList>
            <person name="Varghese N."/>
        </authorList>
    </citation>
    <scope>NUCLEOTIDE SEQUENCE [LARGE SCALE GENOMIC DNA]</scope>
    <source>
        <strain evidence="25">DSM 27808</strain>
    </source>
</reference>
<dbReference type="SUPFAM" id="SSF53244">
    <property type="entry name" value="MurD-like peptide ligases, peptide-binding domain"/>
    <property type="match status" value="1"/>
</dbReference>
<dbReference type="Pfam" id="PF08245">
    <property type="entry name" value="Mur_ligase_M"/>
    <property type="match status" value="1"/>
</dbReference>
<dbReference type="Gene3D" id="3.90.190.20">
    <property type="entry name" value="Mur ligase, C-terminal domain"/>
    <property type="match status" value="1"/>
</dbReference>
<keyword evidence="20" id="KW-0812">Transmembrane</keyword>
<comment type="subcellular location">
    <subcellularLocation>
        <location evidence="2 19">Cytoplasm</location>
    </subcellularLocation>
</comment>
<evidence type="ECO:0000256" key="16">
    <source>
        <dbReference type="ARBA" id="ARBA00047833"/>
    </source>
</evidence>
<evidence type="ECO:0000256" key="13">
    <source>
        <dbReference type="ARBA" id="ARBA00022984"/>
    </source>
</evidence>
<dbReference type="NCBIfam" id="TIGR01082">
    <property type="entry name" value="murC"/>
    <property type="match status" value="1"/>
</dbReference>
<keyword evidence="14 19" id="KW-0131">Cell cycle</keyword>
<accession>A0A0K6H753</accession>
<evidence type="ECO:0000256" key="7">
    <source>
        <dbReference type="ARBA" id="ARBA00022490"/>
    </source>
</evidence>
<comment type="catalytic activity">
    <reaction evidence="16 19">
        <text>UDP-N-acetyl-alpha-D-muramate + L-alanine + ATP = UDP-N-acetyl-alpha-D-muramoyl-L-alanine + ADP + phosphate + H(+)</text>
        <dbReference type="Rhea" id="RHEA:23372"/>
        <dbReference type="ChEBI" id="CHEBI:15378"/>
        <dbReference type="ChEBI" id="CHEBI:30616"/>
        <dbReference type="ChEBI" id="CHEBI:43474"/>
        <dbReference type="ChEBI" id="CHEBI:57972"/>
        <dbReference type="ChEBI" id="CHEBI:70757"/>
        <dbReference type="ChEBI" id="CHEBI:83898"/>
        <dbReference type="ChEBI" id="CHEBI:456216"/>
        <dbReference type="EC" id="6.3.2.8"/>
    </reaction>
</comment>
<evidence type="ECO:0000256" key="19">
    <source>
        <dbReference type="HAMAP-Rule" id="MF_00046"/>
    </source>
</evidence>
<evidence type="ECO:0000256" key="3">
    <source>
        <dbReference type="ARBA" id="ARBA00004752"/>
    </source>
</evidence>
<evidence type="ECO:0000259" key="23">
    <source>
        <dbReference type="Pfam" id="PF08245"/>
    </source>
</evidence>
<keyword evidence="12 19" id="KW-0133">Cell shape</keyword>
<organism evidence="24 25">
    <name type="scientific">Pseudidiomarina woesei</name>
    <dbReference type="NCBI Taxonomy" id="1381080"/>
    <lineage>
        <taxon>Bacteria</taxon>
        <taxon>Pseudomonadati</taxon>
        <taxon>Pseudomonadota</taxon>
        <taxon>Gammaproteobacteria</taxon>
        <taxon>Alteromonadales</taxon>
        <taxon>Idiomarinaceae</taxon>
        <taxon>Pseudidiomarina</taxon>
    </lineage>
</organism>
<keyword evidence="25" id="KW-1185">Reference proteome</keyword>
<dbReference type="GO" id="GO:0071555">
    <property type="term" value="P:cell wall organization"/>
    <property type="evidence" value="ECO:0007669"/>
    <property type="project" value="UniProtKB-KW"/>
</dbReference>
<comment type="function">
    <text evidence="1 19">Cell wall formation.</text>
</comment>
<evidence type="ECO:0000256" key="9">
    <source>
        <dbReference type="ARBA" id="ARBA00022618"/>
    </source>
</evidence>
<dbReference type="FunFam" id="3.40.50.720:FF:000046">
    <property type="entry name" value="UDP-N-acetylmuramate--L-alanine ligase"/>
    <property type="match status" value="1"/>
</dbReference>
<dbReference type="EC" id="6.3.2.8" evidence="5 19"/>
<dbReference type="UniPathway" id="UPA00219"/>
<keyword evidence="11 19" id="KW-0067">ATP-binding</keyword>
<dbReference type="HAMAP" id="MF_00046">
    <property type="entry name" value="MurC"/>
    <property type="match status" value="1"/>
</dbReference>
<evidence type="ECO:0000256" key="10">
    <source>
        <dbReference type="ARBA" id="ARBA00022741"/>
    </source>
</evidence>
<dbReference type="Gene3D" id="3.40.50.720">
    <property type="entry name" value="NAD(P)-binding Rossmann-like Domain"/>
    <property type="match status" value="1"/>
</dbReference>
<keyword evidence="15 19" id="KW-0961">Cell wall biogenesis/degradation</keyword>